<dbReference type="PROSITE" id="PS50105">
    <property type="entry name" value="SAM_DOMAIN"/>
    <property type="match status" value="1"/>
</dbReference>
<dbReference type="SMR" id="A0A482XEC0"/>
<dbReference type="AlphaFoldDB" id="A0A482XEC0"/>
<dbReference type="Gene3D" id="2.30.30.40">
    <property type="entry name" value="SH3 Domains"/>
    <property type="match status" value="1"/>
</dbReference>
<feature type="domain" description="SH3" evidence="4">
    <location>
        <begin position="829"/>
        <end position="895"/>
    </location>
</feature>
<dbReference type="InterPro" id="IPR001660">
    <property type="entry name" value="SAM"/>
</dbReference>
<evidence type="ECO:0000313" key="6">
    <source>
        <dbReference type="EMBL" id="RZF44146.1"/>
    </source>
</evidence>
<feature type="compositionally biased region" description="Polar residues" evidence="3">
    <location>
        <begin position="772"/>
        <end position="784"/>
    </location>
</feature>
<dbReference type="PROSITE" id="PS50002">
    <property type="entry name" value="SH3"/>
    <property type="match status" value="1"/>
</dbReference>
<dbReference type="EMBL" id="QKKF02011224">
    <property type="protein sequence ID" value="RZF44146.1"/>
    <property type="molecule type" value="Genomic_DNA"/>
</dbReference>
<comment type="caution">
    <text evidence="6">The sequence shown here is derived from an EMBL/GenBank/DDBJ whole genome shotgun (WGS) entry which is preliminary data.</text>
</comment>
<feature type="compositionally biased region" description="Polar residues" evidence="3">
    <location>
        <begin position="1078"/>
        <end position="1088"/>
    </location>
</feature>
<dbReference type="PANTHER" id="PTHR12301:SF10">
    <property type="match status" value="1"/>
</dbReference>
<feature type="region of interest" description="Disordered" evidence="3">
    <location>
        <begin position="1077"/>
        <end position="1122"/>
    </location>
</feature>
<dbReference type="SUPFAM" id="SSF47769">
    <property type="entry name" value="SAM/Pointed domain"/>
    <property type="match status" value="1"/>
</dbReference>
<feature type="compositionally biased region" description="Pro residues" evidence="3">
    <location>
        <begin position="367"/>
        <end position="381"/>
    </location>
</feature>
<dbReference type="InterPro" id="IPR036028">
    <property type="entry name" value="SH3-like_dom_sf"/>
</dbReference>
<dbReference type="InterPro" id="IPR051725">
    <property type="entry name" value="SAM-SH3_domain_protein"/>
</dbReference>
<dbReference type="SUPFAM" id="SSF50044">
    <property type="entry name" value="SH3-domain"/>
    <property type="match status" value="1"/>
</dbReference>
<dbReference type="InParanoid" id="A0A482XEC0"/>
<reference evidence="6 7" key="1">
    <citation type="journal article" date="2017" name="Gigascience">
        <title>Genome sequence of the small brown planthopper, Laodelphax striatellus.</title>
        <authorList>
            <person name="Zhu J."/>
            <person name="Jiang F."/>
            <person name="Wang X."/>
            <person name="Yang P."/>
            <person name="Bao Y."/>
            <person name="Zhao W."/>
            <person name="Wang W."/>
            <person name="Lu H."/>
            <person name="Wang Q."/>
            <person name="Cui N."/>
            <person name="Li J."/>
            <person name="Chen X."/>
            <person name="Luo L."/>
            <person name="Yu J."/>
            <person name="Kang L."/>
            <person name="Cui F."/>
        </authorList>
    </citation>
    <scope>NUCLEOTIDE SEQUENCE [LARGE SCALE GENOMIC DNA]</scope>
    <source>
        <strain evidence="6">Lst14</strain>
    </source>
</reference>
<evidence type="ECO:0008006" key="8">
    <source>
        <dbReference type="Google" id="ProtNLM"/>
    </source>
</evidence>
<feature type="region of interest" description="Disordered" evidence="3">
    <location>
        <begin position="363"/>
        <end position="385"/>
    </location>
</feature>
<dbReference type="Proteomes" id="UP000291343">
    <property type="component" value="Unassembled WGS sequence"/>
</dbReference>
<accession>A0A482XEC0</accession>
<feature type="compositionally biased region" description="Polar residues" evidence="3">
    <location>
        <begin position="809"/>
        <end position="822"/>
    </location>
</feature>
<dbReference type="STRING" id="195883.A0A482XEC0"/>
<feature type="domain" description="SAM" evidence="5">
    <location>
        <begin position="903"/>
        <end position="967"/>
    </location>
</feature>
<keyword evidence="7" id="KW-1185">Reference proteome</keyword>
<feature type="region of interest" description="Disordered" evidence="3">
    <location>
        <begin position="207"/>
        <end position="229"/>
    </location>
</feature>
<dbReference type="OrthoDB" id="10047268at2759"/>
<dbReference type="InterPro" id="IPR013761">
    <property type="entry name" value="SAM/pointed_sf"/>
</dbReference>
<sequence>MLGGYGRWKGRKHRLACLESAICEEERRLPGVDHVRESLRQQEDDIVEKVQEKWKVGGDGSSSGRGGKVGLGSVATDAAGTERTGLAVEKSQLGDSTCREFRDSSLDYKSPVEGEAITPISVYGGGSLTLATIKREQLLLDAVEGRRINLSPLFDRAGASHPSPPPSPSGRKHTIYDILWKSKVESSEPDFVSALWTLEARRRSLPSNIEGPGPAKKGHNISKTVPTNCSNTLRSRREKLAVNWLLALSNNVTCTRLSVHVSPPKLALQKPANINNYGSVVSRFQNIQDSPYFHSLLFIPDPVWAWSGKVDLGMTWDGGPSRHETCLPDSLPSSRLRSGGIGGINTKSIRIWAELSPRIRVLQPLTPTTPPGPAPSTPPPLTHHHRLAPATTLTTSQSQPIYVPGKYSPSSCLSDKEEDEIYGFAGYGVYGKHMLQRQQQQAKLVIAPRHNYQNCLSPRSAYFYEFPPNERPGKKKTSFSRFLRHLKTHRKDKSISPRHPSSRVGTPEALDPPTVLPPMDYDRLMFLQKAPGSGANFEETIHRLKVQEALKKKEKFDREHEEEILLHKKQILRDIRQGLLQLSRGVSDDTYMYDDEMQRLGQHWYDEPPYESDPEDFLMADTSNHSRVCFTLNVRNESRSGESGVISLRSAGDISLPHHQRRASAMMSNAPQTILPLMHMQARNNRESGDYATSDVQSVCSQMSSLSMETSRSEQLEPDMYHRIRAFNGVESAVSPGHSSDYAGQEELVTLHSSCGNTSLAHRVRGLKGDNSVGTMKKPQSSGHRNAALHHSSAESLPSGSSLQALVPPSSNHSSEDSTTPMDDSVRGPMLARARALVDYTPSPYDDDALKFKKGDIIEVLSMSKSGLWRGRIKVRDGRWREGQFKFINVELIPEVVRHKPRHRPHTMEQMLRTIQMEEHMSLFVLNGYEDLEAFSEIREKDLDYLGMTDPQHRAKILAAVQVLNEYESPDEGRSSTDDEAAARLRENAAANNLGGETPTANCTVSGSSIQLHAAANCSPSNTLADGFLPNIPAAHNRSNKNSIEMNVFNDKGTTEPITEKVGVVKYIATELNCEAGNPSQSRNCSNLSEKSSDSGVSSSSLSSTNHNIIRQKHQRRAANKPVLIESPTRCYFLNDRKD</sequence>
<evidence type="ECO:0000256" key="1">
    <source>
        <dbReference type="ARBA" id="ARBA00022443"/>
    </source>
</evidence>
<dbReference type="FunCoup" id="A0A482XEC0">
    <property type="interactions" value="15"/>
</dbReference>
<feature type="region of interest" description="Disordered" evidence="3">
    <location>
        <begin position="489"/>
        <end position="514"/>
    </location>
</feature>
<dbReference type="PANTHER" id="PTHR12301">
    <property type="entry name" value="SAM-DOMAIN, SH3 AND NUCLEAR LOCALIZATION SIGNALS PROTEIN RELATED"/>
    <property type="match status" value="1"/>
</dbReference>
<keyword evidence="1 2" id="KW-0728">SH3 domain</keyword>
<feature type="region of interest" description="Disordered" evidence="3">
    <location>
        <begin position="766"/>
        <end position="826"/>
    </location>
</feature>
<organism evidence="6 7">
    <name type="scientific">Laodelphax striatellus</name>
    <name type="common">Small brown planthopper</name>
    <name type="synonym">Delphax striatella</name>
    <dbReference type="NCBI Taxonomy" id="195883"/>
    <lineage>
        <taxon>Eukaryota</taxon>
        <taxon>Metazoa</taxon>
        <taxon>Ecdysozoa</taxon>
        <taxon>Arthropoda</taxon>
        <taxon>Hexapoda</taxon>
        <taxon>Insecta</taxon>
        <taxon>Pterygota</taxon>
        <taxon>Neoptera</taxon>
        <taxon>Paraneoptera</taxon>
        <taxon>Hemiptera</taxon>
        <taxon>Auchenorrhyncha</taxon>
        <taxon>Fulgoroidea</taxon>
        <taxon>Delphacidae</taxon>
        <taxon>Criomorphinae</taxon>
        <taxon>Laodelphax</taxon>
    </lineage>
</organism>
<dbReference type="Gene3D" id="1.10.150.50">
    <property type="entry name" value="Transcription Factor, Ets-1"/>
    <property type="match status" value="1"/>
</dbReference>
<feature type="compositionally biased region" description="Low complexity" evidence="3">
    <location>
        <begin position="1094"/>
        <end position="1104"/>
    </location>
</feature>
<proteinExistence type="predicted"/>
<evidence type="ECO:0000259" key="4">
    <source>
        <dbReference type="PROSITE" id="PS50002"/>
    </source>
</evidence>
<evidence type="ECO:0000259" key="5">
    <source>
        <dbReference type="PROSITE" id="PS50105"/>
    </source>
</evidence>
<protein>
    <recommendedName>
        <fullName evidence="8">SH3 domain-containing protein</fullName>
    </recommendedName>
</protein>
<dbReference type="SMART" id="SM00326">
    <property type="entry name" value="SH3"/>
    <property type="match status" value="1"/>
</dbReference>
<evidence type="ECO:0000256" key="3">
    <source>
        <dbReference type="SAM" id="MobiDB-lite"/>
    </source>
</evidence>
<dbReference type="SMART" id="SM00454">
    <property type="entry name" value="SAM"/>
    <property type="match status" value="1"/>
</dbReference>
<evidence type="ECO:0000313" key="7">
    <source>
        <dbReference type="Proteomes" id="UP000291343"/>
    </source>
</evidence>
<dbReference type="InterPro" id="IPR001452">
    <property type="entry name" value="SH3_domain"/>
</dbReference>
<name>A0A482XEC0_LAOST</name>
<gene>
    <name evidence="6" type="ORF">LSTR_LSTR003786</name>
</gene>
<dbReference type="Pfam" id="PF00018">
    <property type="entry name" value="SH3_1"/>
    <property type="match status" value="1"/>
</dbReference>
<feature type="compositionally biased region" description="Basic residues" evidence="3">
    <location>
        <begin position="1110"/>
        <end position="1119"/>
    </location>
</feature>
<dbReference type="Pfam" id="PF00536">
    <property type="entry name" value="SAM_1"/>
    <property type="match status" value="1"/>
</dbReference>
<evidence type="ECO:0000256" key="2">
    <source>
        <dbReference type="PROSITE-ProRule" id="PRU00192"/>
    </source>
</evidence>